<keyword evidence="8" id="KW-1185">Reference proteome</keyword>
<reference evidence="7" key="2">
    <citation type="submission" date="2025-09" db="UniProtKB">
        <authorList>
            <consortium name="Ensembl"/>
        </authorList>
    </citation>
    <scope>IDENTIFICATION</scope>
</reference>
<name>A0A8C5ZB04_MARMA</name>
<dbReference type="SUPFAM" id="SSF52080">
    <property type="entry name" value="Ribosomal proteins L15p and L18e"/>
    <property type="match status" value="1"/>
</dbReference>
<proteinExistence type="inferred from homology"/>
<keyword evidence="3" id="KW-0687">Ribonucleoprotein</keyword>
<dbReference type="GO" id="GO:0022625">
    <property type="term" value="C:cytosolic large ribosomal subunit"/>
    <property type="evidence" value="ECO:0007669"/>
    <property type="project" value="TreeGrafter"/>
</dbReference>
<evidence type="ECO:0000256" key="6">
    <source>
        <dbReference type="ARBA" id="ARBA00035527"/>
    </source>
</evidence>
<comment type="similarity">
    <text evidence="1">Belongs to the universal ribosomal protein uL15 family.</text>
</comment>
<dbReference type="PANTHER" id="PTHR11721:SF3">
    <property type="entry name" value="LARGE RIBOSOMAL SUBUNIT PROTEIN UL15"/>
    <property type="match status" value="1"/>
</dbReference>
<evidence type="ECO:0000256" key="5">
    <source>
        <dbReference type="ARBA" id="ARBA00035200"/>
    </source>
</evidence>
<accession>A0A8C5ZB04</accession>
<keyword evidence="4" id="KW-0379">Hydroxylation</keyword>
<dbReference type="GO" id="GO:0003735">
    <property type="term" value="F:structural constituent of ribosome"/>
    <property type="evidence" value="ECO:0007669"/>
    <property type="project" value="TreeGrafter"/>
</dbReference>
<dbReference type="AlphaFoldDB" id="A0A8C5ZB04"/>
<evidence type="ECO:0000313" key="7">
    <source>
        <dbReference type="Ensembl" id="ENSMMMP00000012187.1"/>
    </source>
</evidence>
<evidence type="ECO:0000256" key="2">
    <source>
        <dbReference type="ARBA" id="ARBA00022980"/>
    </source>
</evidence>
<sequence>MPLLRKTRKLQGNVSHLSCDYGGICKHPGGWGNADGMYRHRINLDKHHPGYFGKTGAAAIAEVVRLGYYKVWGMGKLPKQPVIMKARFSSRRAEKIKGVGGA</sequence>
<evidence type="ECO:0000313" key="8">
    <source>
        <dbReference type="Proteomes" id="UP000694407"/>
    </source>
</evidence>
<dbReference type="Ensembl" id="ENSMMMT00000013917.1">
    <property type="protein sequence ID" value="ENSMMMP00000012187.1"/>
    <property type="gene ID" value="ENSMMMG00000010906.1"/>
</dbReference>
<dbReference type="Gene3D" id="3.100.10.10">
    <property type="match status" value="1"/>
</dbReference>
<dbReference type="PANTHER" id="PTHR11721">
    <property type="entry name" value="60S RIBOSOMAL PROTEIN L27A"/>
    <property type="match status" value="1"/>
</dbReference>
<dbReference type="GeneTree" id="ENSGT01000000217679"/>
<reference evidence="7" key="1">
    <citation type="submission" date="2025-08" db="UniProtKB">
        <authorList>
            <consortium name="Ensembl"/>
        </authorList>
    </citation>
    <scope>IDENTIFICATION</scope>
</reference>
<keyword evidence="2" id="KW-0689">Ribosomal protein</keyword>
<dbReference type="InterPro" id="IPR036227">
    <property type="entry name" value="Ribosomal_uL15/eL18_sf"/>
</dbReference>
<evidence type="ECO:0000256" key="3">
    <source>
        <dbReference type="ARBA" id="ARBA00023274"/>
    </source>
</evidence>
<protein>
    <recommendedName>
        <fullName evidence="5">Large ribosomal subunit protein uL15</fullName>
    </recommendedName>
    <alternativeName>
        <fullName evidence="6">60S ribosomal protein L27a</fullName>
    </alternativeName>
</protein>
<evidence type="ECO:0000256" key="1">
    <source>
        <dbReference type="ARBA" id="ARBA00007320"/>
    </source>
</evidence>
<evidence type="ECO:0000256" key="4">
    <source>
        <dbReference type="ARBA" id="ARBA00023278"/>
    </source>
</evidence>
<dbReference type="Proteomes" id="UP000694407">
    <property type="component" value="Unplaced"/>
</dbReference>
<organism evidence="7 8">
    <name type="scientific">Marmota marmota marmota</name>
    <name type="common">Alpine marmot</name>
    <dbReference type="NCBI Taxonomy" id="9994"/>
    <lineage>
        <taxon>Eukaryota</taxon>
        <taxon>Metazoa</taxon>
        <taxon>Chordata</taxon>
        <taxon>Craniata</taxon>
        <taxon>Vertebrata</taxon>
        <taxon>Euteleostomi</taxon>
        <taxon>Mammalia</taxon>
        <taxon>Eutheria</taxon>
        <taxon>Euarchontoglires</taxon>
        <taxon>Glires</taxon>
        <taxon>Rodentia</taxon>
        <taxon>Sciuromorpha</taxon>
        <taxon>Sciuridae</taxon>
        <taxon>Xerinae</taxon>
        <taxon>Marmotini</taxon>
        <taxon>Marmota</taxon>
    </lineage>
</organism>